<comment type="similarity">
    <text evidence="4">Belongs to the class I-like SAM-binding methyltransferase superfamily. RNA M5U methyltransferase family.</text>
</comment>
<feature type="binding site" evidence="4">
    <location>
        <position position="285"/>
    </location>
    <ligand>
        <name>S-adenosyl-L-methionine</name>
        <dbReference type="ChEBI" id="CHEBI:59789"/>
    </ligand>
</feature>
<dbReference type="EMBL" id="JAMZDY010000001">
    <property type="protein sequence ID" value="MCP2371268.1"/>
    <property type="molecule type" value="Genomic_DNA"/>
</dbReference>
<dbReference type="PROSITE" id="PS51687">
    <property type="entry name" value="SAM_MT_RNA_M5U"/>
    <property type="match status" value="1"/>
</dbReference>
<feature type="compositionally biased region" description="Basic residues" evidence="5">
    <location>
        <begin position="12"/>
        <end position="21"/>
    </location>
</feature>
<evidence type="ECO:0000313" key="8">
    <source>
        <dbReference type="Proteomes" id="UP001139722"/>
    </source>
</evidence>
<keyword evidence="1 4" id="KW-0489">Methyltransferase</keyword>
<comment type="caution">
    <text evidence="7">The sequence shown here is derived from an EMBL/GenBank/DDBJ whole genome shotgun (WGS) entry which is preliminary data.</text>
</comment>
<dbReference type="InterPro" id="IPR029063">
    <property type="entry name" value="SAM-dependent_MTases_sf"/>
</dbReference>
<evidence type="ECO:0000256" key="4">
    <source>
        <dbReference type="PROSITE-ProRule" id="PRU01024"/>
    </source>
</evidence>
<evidence type="ECO:0000256" key="3">
    <source>
        <dbReference type="ARBA" id="ARBA00022691"/>
    </source>
</evidence>
<keyword evidence="8" id="KW-1185">Reference proteome</keyword>
<dbReference type="InterPro" id="IPR010280">
    <property type="entry name" value="U5_MeTrfase_fam"/>
</dbReference>
<evidence type="ECO:0000259" key="6">
    <source>
        <dbReference type="PROSITE" id="PS50926"/>
    </source>
</evidence>
<dbReference type="InterPro" id="IPR012340">
    <property type="entry name" value="NA-bd_OB-fold"/>
</dbReference>
<keyword evidence="2 4" id="KW-0808">Transferase</keyword>
<organism evidence="7 8">
    <name type="scientific">Agromyces terreus</name>
    <dbReference type="NCBI Taxonomy" id="424795"/>
    <lineage>
        <taxon>Bacteria</taxon>
        <taxon>Bacillati</taxon>
        <taxon>Actinomycetota</taxon>
        <taxon>Actinomycetes</taxon>
        <taxon>Micrococcales</taxon>
        <taxon>Microbacteriaceae</taxon>
        <taxon>Agromyces</taxon>
    </lineage>
</organism>
<feature type="compositionally biased region" description="Basic and acidic residues" evidence="5">
    <location>
        <begin position="1"/>
        <end position="11"/>
    </location>
</feature>
<protein>
    <submittedName>
        <fullName evidence="7">tRNA/tmRNA/rRNA uracil-C5-methylase (TrmA/RlmC/RlmD family)</fullName>
    </submittedName>
</protein>
<evidence type="ECO:0000256" key="2">
    <source>
        <dbReference type="ARBA" id="ARBA00022679"/>
    </source>
</evidence>
<feature type="binding site" evidence="4">
    <location>
        <position position="341"/>
    </location>
    <ligand>
        <name>S-adenosyl-L-methionine</name>
        <dbReference type="ChEBI" id="CHEBI:59789"/>
    </ligand>
</feature>
<dbReference type="Gene3D" id="3.40.50.150">
    <property type="entry name" value="Vaccinia Virus protein VP39"/>
    <property type="match status" value="2"/>
</dbReference>
<evidence type="ECO:0000256" key="1">
    <source>
        <dbReference type="ARBA" id="ARBA00022603"/>
    </source>
</evidence>
<gene>
    <name evidence="7" type="ORF">BJ978_001944</name>
</gene>
<dbReference type="PANTHER" id="PTHR11061:SF30">
    <property type="entry name" value="TRNA (URACIL(54)-C(5))-METHYLTRANSFERASE"/>
    <property type="match status" value="1"/>
</dbReference>
<evidence type="ECO:0000256" key="5">
    <source>
        <dbReference type="SAM" id="MobiDB-lite"/>
    </source>
</evidence>
<dbReference type="GO" id="GO:0070041">
    <property type="term" value="F:rRNA (uridine-C5-)-methyltransferase activity"/>
    <property type="evidence" value="ECO:0007669"/>
    <property type="project" value="TreeGrafter"/>
</dbReference>
<dbReference type="Proteomes" id="UP001139722">
    <property type="component" value="Unassembled WGS sequence"/>
</dbReference>
<dbReference type="RefSeq" id="WP_156999517.1">
    <property type="nucleotide sequence ID" value="NZ_JAMZDY010000001.1"/>
</dbReference>
<feature type="active site" description="Nucleophile" evidence="4">
    <location>
        <position position="421"/>
    </location>
</feature>
<feature type="binding site" evidence="4">
    <location>
        <position position="394"/>
    </location>
    <ligand>
        <name>S-adenosyl-L-methionine</name>
        <dbReference type="ChEBI" id="CHEBI:59789"/>
    </ligand>
</feature>
<sequence length="465" mass="49648">MPRPPRSDRPNHARRGGRPARRPNAAEQAGAPAPKGSARGRAPAPIRTDGPVLELEVERIAHGGIAVAHHEGRVVFVADAIPGERVRARVSDTAHERFWRADTVEVLEASADRREHVWAEASVDRAPERRAGGAEFGHIADERQRALKAEVLRDALSRFGGVERDVVVQAVDPALAPGARADGTGWRTRVRLHVAADGAVGPYAARSHTVVPVASVPLAVDELAALAPLSERFPGAVSIDLVAPSGADPQLVVSDGERMPRGERPVTSEVVGDRRFTVDRDGFWQVHRGAAATLTKAVQAAVDADRFDPRAANLDLYGGVGLLAAAIGDRFGDTVRITSVESDERATGHAGANLADWVGARALTARVDRFLAELEADASAGERARLREATVVLDPPRSGAGRDVVDRLAALRPAQLVYVACDPVALARDVGLLRRQGYELEHLEAFDLFPNTHHVEAVARLAAIV</sequence>
<dbReference type="InterPro" id="IPR002792">
    <property type="entry name" value="TRAM_dom"/>
</dbReference>
<keyword evidence="3 4" id="KW-0949">S-adenosyl-L-methionine</keyword>
<dbReference type="AlphaFoldDB" id="A0A9X2H295"/>
<dbReference type="Gene3D" id="2.40.50.1070">
    <property type="match status" value="1"/>
</dbReference>
<dbReference type="SUPFAM" id="SSF53335">
    <property type="entry name" value="S-adenosyl-L-methionine-dependent methyltransferases"/>
    <property type="match status" value="1"/>
</dbReference>
<dbReference type="GO" id="GO:0070475">
    <property type="term" value="P:rRNA base methylation"/>
    <property type="evidence" value="ECO:0007669"/>
    <property type="project" value="TreeGrafter"/>
</dbReference>
<dbReference type="SUPFAM" id="SSF50249">
    <property type="entry name" value="Nucleic acid-binding proteins"/>
    <property type="match status" value="1"/>
</dbReference>
<name>A0A9X2H295_9MICO</name>
<dbReference type="Pfam" id="PF01938">
    <property type="entry name" value="TRAM"/>
    <property type="match status" value="1"/>
</dbReference>
<feature type="binding site" evidence="4">
    <location>
        <position position="317"/>
    </location>
    <ligand>
        <name>S-adenosyl-L-methionine</name>
        <dbReference type="ChEBI" id="CHEBI:59789"/>
    </ligand>
</feature>
<feature type="domain" description="TRAM" evidence="6">
    <location>
        <begin position="46"/>
        <end position="105"/>
    </location>
</feature>
<dbReference type="OrthoDB" id="9804590at2"/>
<reference evidence="7" key="1">
    <citation type="submission" date="2022-06" db="EMBL/GenBank/DDBJ databases">
        <title>Sequencing the genomes of 1000 actinobacteria strains.</title>
        <authorList>
            <person name="Klenk H.-P."/>
        </authorList>
    </citation>
    <scope>NUCLEOTIDE SEQUENCE</scope>
    <source>
        <strain evidence="7">DSM 22016</strain>
    </source>
</reference>
<dbReference type="Gene3D" id="2.40.50.140">
    <property type="entry name" value="Nucleic acid-binding proteins"/>
    <property type="match status" value="1"/>
</dbReference>
<dbReference type="PROSITE" id="PS50926">
    <property type="entry name" value="TRAM"/>
    <property type="match status" value="1"/>
</dbReference>
<feature type="region of interest" description="Disordered" evidence="5">
    <location>
        <begin position="1"/>
        <end position="47"/>
    </location>
</feature>
<dbReference type="PANTHER" id="PTHR11061">
    <property type="entry name" value="RNA M5U METHYLTRANSFERASE"/>
    <property type="match status" value="1"/>
</dbReference>
<evidence type="ECO:0000313" key="7">
    <source>
        <dbReference type="EMBL" id="MCP2371268.1"/>
    </source>
</evidence>
<proteinExistence type="inferred from homology"/>
<dbReference type="Pfam" id="PF05958">
    <property type="entry name" value="tRNA_U5-meth_tr"/>
    <property type="match status" value="1"/>
</dbReference>
<accession>A0A9X2H295</accession>